<keyword evidence="2" id="KW-0472">Membrane</keyword>
<feature type="compositionally biased region" description="Low complexity" evidence="1">
    <location>
        <begin position="273"/>
        <end position="309"/>
    </location>
</feature>
<feature type="region of interest" description="Disordered" evidence="1">
    <location>
        <begin position="1"/>
        <end position="21"/>
    </location>
</feature>
<dbReference type="STRING" id="1391654.AKJ09_03507"/>
<keyword evidence="2" id="KW-1133">Transmembrane helix</keyword>
<feature type="transmembrane region" description="Helical" evidence="2">
    <location>
        <begin position="329"/>
        <end position="350"/>
    </location>
</feature>
<keyword evidence="5" id="KW-1185">Reference proteome</keyword>
<dbReference type="InterPro" id="IPR032030">
    <property type="entry name" value="YscD_cytoplasmic_dom"/>
</dbReference>
<dbReference type="SUPFAM" id="SSF49879">
    <property type="entry name" value="SMAD/FHA domain"/>
    <property type="match status" value="2"/>
</dbReference>
<dbReference type="SMART" id="SM00240">
    <property type="entry name" value="FHA"/>
    <property type="match status" value="2"/>
</dbReference>
<organism evidence="4 5">
    <name type="scientific">Labilithrix luteola</name>
    <dbReference type="NCBI Taxonomy" id="1391654"/>
    <lineage>
        <taxon>Bacteria</taxon>
        <taxon>Pseudomonadati</taxon>
        <taxon>Myxococcota</taxon>
        <taxon>Polyangia</taxon>
        <taxon>Polyangiales</taxon>
        <taxon>Labilitrichaceae</taxon>
        <taxon>Labilithrix</taxon>
    </lineage>
</organism>
<dbReference type="PROSITE" id="PS50006">
    <property type="entry name" value="FHA_DOMAIN"/>
    <property type="match status" value="2"/>
</dbReference>
<dbReference type="AlphaFoldDB" id="A0A0K1PTI2"/>
<keyword evidence="2" id="KW-0812">Transmembrane</keyword>
<proteinExistence type="predicted"/>
<protein>
    <submittedName>
        <fullName evidence="4">FHA domain protein</fullName>
    </submittedName>
</protein>
<name>A0A0K1PTI2_9BACT</name>
<dbReference type="Gene3D" id="2.60.200.20">
    <property type="match status" value="2"/>
</dbReference>
<dbReference type="OrthoDB" id="5507243at2"/>
<dbReference type="InterPro" id="IPR008984">
    <property type="entry name" value="SMAD_FHA_dom_sf"/>
</dbReference>
<dbReference type="EMBL" id="CP012333">
    <property type="protein sequence ID" value="AKU96843.1"/>
    <property type="molecule type" value="Genomic_DNA"/>
</dbReference>
<sequence length="351" mass="36469">MPVTVLVRSSSEGATEPPSLTFDGPRIVLGRGAGSDVRLPDPSVSLRHATIRATGTEYAIVDEGSTNGTWVGGIRLLPQTPRVVKTGDLIRVGRVWLEVAIGHKAATPDLGLATRDLAFALVRNAMEAVGDDTVVKVRIAEGPDLGVELGLLDDGRTYLIGRAERCDLPLADEDASREHAAITRRGTQVFLRDLASRNGVLLGEMPVEPNRDTLWRPPTMARIGRSVLALDEPVCIALAALEAAKDEPLPEEDAPPAPAPSRGMPSVPPSVGPRSTAPSAAPASAAPPASAGAPSAHLADAPAAPVVAAPEPPAPKRSRRARGWTTTDFAVAGVAIAVIAVSLAGLVWVLK</sequence>
<evidence type="ECO:0000313" key="5">
    <source>
        <dbReference type="Proteomes" id="UP000064967"/>
    </source>
</evidence>
<dbReference type="Pfam" id="PF00498">
    <property type="entry name" value="FHA"/>
    <property type="match status" value="1"/>
</dbReference>
<evidence type="ECO:0000256" key="2">
    <source>
        <dbReference type="SAM" id="Phobius"/>
    </source>
</evidence>
<dbReference type="RefSeq" id="WP_146648074.1">
    <property type="nucleotide sequence ID" value="NZ_CP012333.1"/>
</dbReference>
<gene>
    <name evidence="4" type="ORF">AKJ09_03507</name>
</gene>
<dbReference type="InterPro" id="IPR000253">
    <property type="entry name" value="FHA_dom"/>
</dbReference>
<evidence type="ECO:0000313" key="4">
    <source>
        <dbReference type="EMBL" id="AKU96843.1"/>
    </source>
</evidence>
<dbReference type="Pfam" id="PF16697">
    <property type="entry name" value="Yop-YscD_cpl"/>
    <property type="match status" value="1"/>
</dbReference>
<reference evidence="4 5" key="1">
    <citation type="submission" date="2015-08" db="EMBL/GenBank/DDBJ databases">
        <authorList>
            <person name="Babu N.S."/>
            <person name="Beckwith C.J."/>
            <person name="Beseler K.G."/>
            <person name="Brison A."/>
            <person name="Carone J.V."/>
            <person name="Caskin T.P."/>
            <person name="Diamond M."/>
            <person name="Durham M.E."/>
            <person name="Foxe J.M."/>
            <person name="Go M."/>
            <person name="Henderson B.A."/>
            <person name="Jones I.B."/>
            <person name="McGettigan J.A."/>
            <person name="Micheletti S.J."/>
            <person name="Nasrallah M.E."/>
            <person name="Ortiz D."/>
            <person name="Piller C.R."/>
            <person name="Privatt S.R."/>
            <person name="Schneider S.L."/>
            <person name="Sharp S."/>
            <person name="Smith T.C."/>
            <person name="Stanton J.D."/>
            <person name="Ullery H.E."/>
            <person name="Wilson R.J."/>
            <person name="Serrano M.G."/>
            <person name="Buck G."/>
            <person name="Lee V."/>
            <person name="Wang Y."/>
            <person name="Carvalho R."/>
            <person name="Voegtly L."/>
            <person name="Shi R."/>
            <person name="Duckworth R."/>
            <person name="Johnson A."/>
            <person name="Loviza R."/>
            <person name="Walstead R."/>
            <person name="Shah Z."/>
            <person name="Kiflezghi M."/>
            <person name="Wade K."/>
            <person name="Ball S.L."/>
            <person name="Bradley K.W."/>
            <person name="Asai D.J."/>
            <person name="Bowman C.A."/>
            <person name="Russell D.A."/>
            <person name="Pope W.H."/>
            <person name="Jacobs-Sera D."/>
            <person name="Hendrix R.W."/>
            <person name="Hatfull G.F."/>
        </authorList>
    </citation>
    <scope>NUCLEOTIDE SEQUENCE [LARGE SCALE GENOMIC DNA]</scope>
    <source>
        <strain evidence="4 5">DSM 27648</strain>
    </source>
</reference>
<feature type="region of interest" description="Disordered" evidence="1">
    <location>
        <begin position="246"/>
        <end position="321"/>
    </location>
</feature>
<dbReference type="KEGG" id="llu:AKJ09_03507"/>
<dbReference type="InterPro" id="IPR050923">
    <property type="entry name" value="Cell_Proc_Reg/RNA_Proc"/>
</dbReference>
<evidence type="ECO:0000259" key="3">
    <source>
        <dbReference type="PROSITE" id="PS50006"/>
    </source>
</evidence>
<dbReference type="PANTHER" id="PTHR23308">
    <property type="entry name" value="NUCLEAR INHIBITOR OF PROTEIN PHOSPHATASE-1"/>
    <property type="match status" value="1"/>
</dbReference>
<feature type="domain" description="FHA" evidence="3">
    <location>
        <begin position="158"/>
        <end position="207"/>
    </location>
</feature>
<dbReference type="CDD" id="cd00060">
    <property type="entry name" value="FHA"/>
    <property type="match status" value="2"/>
</dbReference>
<feature type="domain" description="FHA" evidence="3">
    <location>
        <begin position="27"/>
        <end position="76"/>
    </location>
</feature>
<accession>A0A0K1PTI2</accession>
<dbReference type="Proteomes" id="UP000064967">
    <property type="component" value="Chromosome"/>
</dbReference>
<evidence type="ECO:0000256" key="1">
    <source>
        <dbReference type="SAM" id="MobiDB-lite"/>
    </source>
</evidence>